<dbReference type="InterPro" id="IPR029787">
    <property type="entry name" value="Nucleotide_cyclase"/>
</dbReference>
<feature type="domain" description="GGDEF" evidence="2">
    <location>
        <begin position="74"/>
        <end position="184"/>
    </location>
</feature>
<sequence length="184" mass="21633">MSELYLYMLIALIVISTGSLIFNILQRTEINNLRKNSKTLIKHTYYNSITSLPNKEYLDILLKEQIKRALRHKKTFLIVYIKLKYYENDEDIIKATKRLSECIRSEDSLAQISIDEFVILFNEYLEKENYNIVLERILTNFPKYSIKLGTSTFPNDGEDKKYLLKSAKDDAKSHSKQSKSQDFV</sequence>
<dbReference type="EMBL" id="FPHH01000133">
    <property type="protein sequence ID" value="SFV70168.1"/>
    <property type="molecule type" value="Genomic_DNA"/>
</dbReference>
<proteinExistence type="predicted"/>
<dbReference type="SUPFAM" id="SSF55073">
    <property type="entry name" value="Nucleotide cyclase"/>
    <property type="match status" value="1"/>
</dbReference>
<dbReference type="PROSITE" id="PS50887">
    <property type="entry name" value="GGDEF"/>
    <property type="match status" value="1"/>
</dbReference>
<dbReference type="InterPro" id="IPR000160">
    <property type="entry name" value="GGDEF_dom"/>
</dbReference>
<dbReference type="InterPro" id="IPR043128">
    <property type="entry name" value="Rev_trsase/Diguanyl_cyclase"/>
</dbReference>
<dbReference type="SMART" id="SM00267">
    <property type="entry name" value="GGDEF"/>
    <property type="match status" value="1"/>
</dbReference>
<keyword evidence="1" id="KW-0812">Transmembrane</keyword>
<keyword evidence="1" id="KW-0472">Membrane</keyword>
<keyword evidence="1" id="KW-1133">Transmembrane helix</keyword>
<evidence type="ECO:0000313" key="3">
    <source>
        <dbReference type="EMBL" id="SFV70168.1"/>
    </source>
</evidence>
<evidence type="ECO:0000259" key="2">
    <source>
        <dbReference type="PROSITE" id="PS50887"/>
    </source>
</evidence>
<feature type="transmembrane region" description="Helical" evidence="1">
    <location>
        <begin position="6"/>
        <end position="25"/>
    </location>
</feature>
<dbReference type="Gene3D" id="3.30.70.270">
    <property type="match status" value="1"/>
</dbReference>
<organism evidence="3">
    <name type="scientific">hydrothermal vent metagenome</name>
    <dbReference type="NCBI Taxonomy" id="652676"/>
    <lineage>
        <taxon>unclassified sequences</taxon>
        <taxon>metagenomes</taxon>
        <taxon>ecological metagenomes</taxon>
    </lineage>
</organism>
<reference evidence="3" key="1">
    <citation type="submission" date="2016-10" db="EMBL/GenBank/DDBJ databases">
        <authorList>
            <person name="de Groot N.N."/>
        </authorList>
    </citation>
    <scope>NUCLEOTIDE SEQUENCE</scope>
</reference>
<accession>A0A1W1CWB3</accession>
<evidence type="ECO:0000256" key="1">
    <source>
        <dbReference type="SAM" id="Phobius"/>
    </source>
</evidence>
<dbReference type="AlphaFoldDB" id="A0A1W1CWB3"/>
<name>A0A1W1CWB3_9ZZZZ</name>
<gene>
    <name evidence="3" type="ORF">MNB_SM-5-1245</name>
</gene>
<dbReference type="Pfam" id="PF00990">
    <property type="entry name" value="GGDEF"/>
    <property type="match status" value="1"/>
</dbReference>
<protein>
    <submittedName>
        <fullName evidence="3">Diguanylate cyclase/phosphodiesterase (GGDEF &amp; EAL domains) with PAS/PAC sensor(S)</fullName>
    </submittedName>
</protein>